<dbReference type="Pfam" id="PF00550">
    <property type="entry name" value="PP-binding"/>
    <property type="match status" value="1"/>
</dbReference>
<evidence type="ECO:0000259" key="4">
    <source>
        <dbReference type="Pfam" id="PF08659"/>
    </source>
</evidence>
<accession>A0A1V1NQN8</accession>
<dbReference type="GO" id="GO:0071770">
    <property type="term" value="P:DIM/DIP cell wall layer assembly"/>
    <property type="evidence" value="ECO:0007669"/>
    <property type="project" value="TreeGrafter"/>
</dbReference>
<dbReference type="PANTHER" id="PTHR43775">
    <property type="entry name" value="FATTY ACID SYNTHASE"/>
    <property type="match status" value="1"/>
</dbReference>
<feature type="non-terminal residue" evidence="5">
    <location>
        <position position="198"/>
    </location>
</feature>
<name>A0A1V1NQN8_9BACT</name>
<keyword evidence="1" id="KW-0596">Phosphopantetheine</keyword>
<dbReference type="SUPFAM" id="SSF51735">
    <property type="entry name" value="NAD(P)-binding Rossmann-fold domains"/>
    <property type="match status" value="1"/>
</dbReference>
<dbReference type="PANTHER" id="PTHR43775:SF37">
    <property type="entry name" value="SI:DKEY-61P9.11"/>
    <property type="match status" value="1"/>
</dbReference>
<dbReference type="AlphaFoldDB" id="A0A1V1NQN8"/>
<dbReference type="InterPro" id="IPR013968">
    <property type="entry name" value="PKS_KR"/>
</dbReference>
<evidence type="ECO:0000259" key="3">
    <source>
        <dbReference type="Pfam" id="PF00550"/>
    </source>
</evidence>
<feature type="domain" description="Carrier" evidence="3">
    <location>
        <begin position="154"/>
        <end position="190"/>
    </location>
</feature>
<gene>
    <name evidence="5" type="ORF">OMM_15212</name>
</gene>
<dbReference type="InterPro" id="IPR009081">
    <property type="entry name" value="PP-bd_ACP"/>
</dbReference>
<feature type="non-terminal residue" evidence="5">
    <location>
        <position position="1"/>
    </location>
</feature>
<feature type="domain" description="Ketoreductase (KR)" evidence="4">
    <location>
        <begin position="2"/>
        <end position="67"/>
    </location>
</feature>
<dbReference type="SUPFAM" id="SSF47336">
    <property type="entry name" value="ACP-like"/>
    <property type="match status" value="1"/>
</dbReference>
<dbReference type="Pfam" id="PF08659">
    <property type="entry name" value="KR"/>
    <property type="match status" value="1"/>
</dbReference>
<keyword evidence="2" id="KW-0597">Phosphoprotein</keyword>
<evidence type="ECO:0008006" key="7">
    <source>
        <dbReference type="Google" id="ProtNLM"/>
    </source>
</evidence>
<reference evidence="6" key="1">
    <citation type="submission" date="2012-11" db="EMBL/GenBank/DDBJ databases">
        <authorList>
            <person name="Lucero-Rivera Y.E."/>
            <person name="Tovar-Ramirez D."/>
        </authorList>
    </citation>
    <scope>NUCLEOTIDE SEQUENCE [LARGE SCALE GENOMIC DNA]</scope>
    <source>
        <strain evidence="6">Araruama</strain>
    </source>
</reference>
<dbReference type="GO" id="GO:0005886">
    <property type="term" value="C:plasma membrane"/>
    <property type="evidence" value="ECO:0007669"/>
    <property type="project" value="TreeGrafter"/>
</dbReference>
<evidence type="ECO:0000313" key="5">
    <source>
        <dbReference type="EMBL" id="ETR64873.1"/>
    </source>
</evidence>
<dbReference type="GO" id="GO:0005737">
    <property type="term" value="C:cytoplasm"/>
    <property type="evidence" value="ECO:0007669"/>
    <property type="project" value="TreeGrafter"/>
</dbReference>
<evidence type="ECO:0000256" key="2">
    <source>
        <dbReference type="ARBA" id="ARBA00022553"/>
    </source>
</evidence>
<protein>
    <recommendedName>
        <fullName evidence="7">Ketoreductase (KR) domain-containing protein</fullName>
    </recommendedName>
</protein>
<sequence>DEATQDEPLDFFVLFSSITAAFGNAGQSDYAYANGFMDAFARYRNHLKDTNKRSGLTVSINWPLWQEGGMTIDADSQKLFAGISGLLPITNEQGIKAFQTALSENYDQIIISYGHVSKIKRMIEKQNIPETNKFQPASQNLDTSGILNLLQTDLCGLACEILNVDPSDMLVEDDLSDYGFESITFTQFVQHDQRKISA</sequence>
<dbReference type="Gene3D" id="3.40.50.720">
    <property type="entry name" value="NAD(P)-binding Rossmann-like Domain"/>
    <property type="match status" value="1"/>
</dbReference>
<organism evidence="5 6">
    <name type="scientific">Candidatus Magnetoglobus multicellularis str. Araruama</name>
    <dbReference type="NCBI Taxonomy" id="890399"/>
    <lineage>
        <taxon>Bacteria</taxon>
        <taxon>Pseudomonadati</taxon>
        <taxon>Thermodesulfobacteriota</taxon>
        <taxon>Desulfobacteria</taxon>
        <taxon>Desulfobacterales</taxon>
        <taxon>Desulfobacteraceae</taxon>
        <taxon>Candidatus Magnetoglobus</taxon>
    </lineage>
</organism>
<evidence type="ECO:0000256" key="1">
    <source>
        <dbReference type="ARBA" id="ARBA00022450"/>
    </source>
</evidence>
<dbReference type="InterPro" id="IPR036736">
    <property type="entry name" value="ACP-like_sf"/>
</dbReference>
<dbReference type="InterPro" id="IPR050091">
    <property type="entry name" value="PKS_NRPS_Biosynth_Enz"/>
</dbReference>
<comment type="caution">
    <text evidence="5">The sequence shown here is derived from an EMBL/GenBank/DDBJ whole genome shotgun (WGS) entry which is preliminary data.</text>
</comment>
<dbReference type="InterPro" id="IPR036291">
    <property type="entry name" value="NAD(P)-bd_dom_sf"/>
</dbReference>
<dbReference type="GO" id="GO:0004312">
    <property type="term" value="F:fatty acid synthase activity"/>
    <property type="evidence" value="ECO:0007669"/>
    <property type="project" value="TreeGrafter"/>
</dbReference>
<dbReference type="EMBL" id="ATBP01003518">
    <property type="protein sequence ID" value="ETR64873.1"/>
    <property type="molecule type" value="Genomic_DNA"/>
</dbReference>
<evidence type="ECO:0000313" key="6">
    <source>
        <dbReference type="Proteomes" id="UP000189670"/>
    </source>
</evidence>
<proteinExistence type="predicted"/>
<dbReference type="Proteomes" id="UP000189670">
    <property type="component" value="Unassembled WGS sequence"/>
</dbReference>
<dbReference type="GO" id="GO:0006633">
    <property type="term" value="P:fatty acid biosynthetic process"/>
    <property type="evidence" value="ECO:0007669"/>
    <property type="project" value="TreeGrafter"/>
</dbReference>